<gene>
    <name evidence="2" type="ORF">F0U60_24990</name>
</gene>
<dbReference type="PANTHER" id="PTHR10587:SF125">
    <property type="entry name" value="POLYSACCHARIDE DEACETYLASE YHEN-RELATED"/>
    <property type="match status" value="1"/>
</dbReference>
<organism evidence="2 3">
    <name type="scientific">Archangium minus</name>
    <dbReference type="NCBI Taxonomy" id="83450"/>
    <lineage>
        <taxon>Bacteria</taxon>
        <taxon>Pseudomonadati</taxon>
        <taxon>Myxococcota</taxon>
        <taxon>Myxococcia</taxon>
        <taxon>Myxococcales</taxon>
        <taxon>Cystobacterineae</taxon>
        <taxon>Archangiaceae</taxon>
        <taxon>Archangium</taxon>
    </lineage>
</organism>
<feature type="domain" description="NodB homology" evidence="1">
    <location>
        <begin position="42"/>
        <end position="222"/>
    </location>
</feature>
<dbReference type="Pfam" id="PF01522">
    <property type="entry name" value="Polysacc_deac_1"/>
    <property type="match status" value="1"/>
</dbReference>
<sequence length="249" mass="27417">MRWAVGTPLVVLGLLVGLWQLSKSWSFQLLGELYVRVETPEKVVALTFDDGPKPGQTEAILDILKRHGVKASFFMVGKNIERHRELAARVLAEGHQVGNHSYSHHRLIFKTPSYVQEEIDKTDALLRGLGVEGEILFRAPNGKKLVVLPWLLSRSGRKHITFDVVPRDDAEQDVGLLTSRVMETVRPGSIILFHDGGEDKPGTIQAVDIVIGKLREQGYRFVTVSELLKLGGIASASGATTASRVPPAE</sequence>
<dbReference type="SUPFAM" id="SSF88713">
    <property type="entry name" value="Glycoside hydrolase/deacetylase"/>
    <property type="match status" value="1"/>
</dbReference>
<dbReference type="PROSITE" id="PS51677">
    <property type="entry name" value="NODB"/>
    <property type="match status" value="1"/>
</dbReference>
<dbReference type="InterPro" id="IPR011330">
    <property type="entry name" value="Glyco_hydro/deAcase_b/a-brl"/>
</dbReference>
<dbReference type="InterPro" id="IPR002509">
    <property type="entry name" value="NODB_dom"/>
</dbReference>
<dbReference type="PANTHER" id="PTHR10587">
    <property type="entry name" value="GLYCOSYL TRANSFERASE-RELATED"/>
    <property type="match status" value="1"/>
</dbReference>
<evidence type="ECO:0000259" key="1">
    <source>
        <dbReference type="PROSITE" id="PS51677"/>
    </source>
</evidence>
<evidence type="ECO:0000313" key="3">
    <source>
        <dbReference type="Proteomes" id="UP001611383"/>
    </source>
</evidence>
<reference evidence="2 3" key="1">
    <citation type="submission" date="2019-08" db="EMBL/GenBank/DDBJ databases">
        <title>Archangium and Cystobacter genomes.</title>
        <authorList>
            <person name="Chen I.-C.K."/>
            <person name="Wielgoss S."/>
        </authorList>
    </citation>
    <scope>NUCLEOTIDE SEQUENCE [LARGE SCALE GENOMIC DNA]</scope>
    <source>
        <strain evidence="2 3">Cbm 6</strain>
    </source>
</reference>
<dbReference type="Gene3D" id="3.20.20.370">
    <property type="entry name" value="Glycoside hydrolase/deacetylase"/>
    <property type="match status" value="1"/>
</dbReference>
<keyword evidence="3" id="KW-1185">Reference proteome</keyword>
<dbReference type="EMBL" id="CP043494">
    <property type="protein sequence ID" value="WNG52569.1"/>
    <property type="molecule type" value="Genomic_DNA"/>
</dbReference>
<dbReference type="InterPro" id="IPR050248">
    <property type="entry name" value="Polysacc_deacetylase_ArnD"/>
</dbReference>
<name>A0ABY9XAZ1_9BACT</name>
<proteinExistence type="predicted"/>
<protein>
    <submittedName>
        <fullName evidence="2">Polysaccharide deacetylase family protein</fullName>
    </submittedName>
</protein>
<accession>A0ABY9XAZ1</accession>
<dbReference type="Proteomes" id="UP001611383">
    <property type="component" value="Chromosome"/>
</dbReference>
<evidence type="ECO:0000313" key="2">
    <source>
        <dbReference type="EMBL" id="WNG52569.1"/>
    </source>
</evidence>